<gene>
    <name evidence="3" type="ORF">QTO34_017269</name>
</gene>
<dbReference type="AlphaFoldDB" id="A0AA40LR14"/>
<evidence type="ECO:0000313" key="3">
    <source>
        <dbReference type="EMBL" id="KAK1340873.1"/>
    </source>
</evidence>
<keyword evidence="4" id="KW-1185">Reference proteome</keyword>
<proteinExistence type="predicted"/>
<comment type="caution">
    <text evidence="3">The sequence shown here is derived from an EMBL/GenBank/DDBJ whole genome shotgun (WGS) entry which is preliminary data.</text>
</comment>
<organism evidence="3 4">
    <name type="scientific">Cnephaeus nilssonii</name>
    <name type="common">Northern bat</name>
    <name type="synonym">Eptesicus nilssonii</name>
    <dbReference type="NCBI Taxonomy" id="3371016"/>
    <lineage>
        <taxon>Eukaryota</taxon>
        <taxon>Metazoa</taxon>
        <taxon>Chordata</taxon>
        <taxon>Craniata</taxon>
        <taxon>Vertebrata</taxon>
        <taxon>Euteleostomi</taxon>
        <taxon>Mammalia</taxon>
        <taxon>Eutheria</taxon>
        <taxon>Laurasiatheria</taxon>
        <taxon>Chiroptera</taxon>
        <taxon>Yangochiroptera</taxon>
        <taxon>Vespertilionidae</taxon>
        <taxon>Cnephaeus</taxon>
    </lineage>
</organism>
<evidence type="ECO:0000313" key="4">
    <source>
        <dbReference type="Proteomes" id="UP001177744"/>
    </source>
</evidence>
<feature type="region of interest" description="Disordered" evidence="2">
    <location>
        <begin position="311"/>
        <end position="339"/>
    </location>
</feature>
<name>A0AA40LR14_CNENI</name>
<sequence length="413" mass="49515">MWTQDGRHKDLARVCHLRLCCRLWLESAIFVFAADSARSAIFRLHCRLRVCSLRLHCGGYTYGAVSNNHMRLRVELSPEYKENSDQLMKILSEIEKEEFLRSKTHCDGPNSVPEPGPYEDVDEHILLDDGEINFGYCEVEERCRQSFEAWQDKQKELEDQEKETLKAQRDREEKQFQEEEEKRHCWLKQFEVEKKKLENIQKRQARGPQAMPPTKRGLTGDLKEFIRNLHLQMEEERTRFKDLQEKEKMRLLKMQHNAAVKIQTKYRAFVAYQKYGPIIKEQIENKKKKALEWKEKEAKIRQMEEEIQKRLQEEKRREEEIQRQMQEERKKREKEYEEKKNILRQEKEQLLNKEKIRLKEDGRKQLIISRALKKGDHNAAHLTVEDKSKNKDEIPKTLGEGKSEKWEAAPLGR</sequence>
<feature type="compositionally biased region" description="Basic and acidic residues" evidence="2">
    <location>
        <begin position="375"/>
        <end position="407"/>
    </location>
</feature>
<evidence type="ECO:0000256" key="1">
    <source>
        <dbReference type="SAM" id="Coils"/>
    </source>
</evidence>
<dbReference type="Proteomes" id="UP001177744">
    <property type="component" value="Unassembled WGS sequence"/>
</dbReference>
<accession>A0AA40LR14</accession>
<feature type="region of interest" description="Disordered" evidence="2">
    <location>
        <begin position="375"/>
        <end position="413"/>
    </location>
</feature>
<dbReference type="PROSITE" id="PS50096">
    <property type="entry name" value="IQ"/>
    <property type="match status" value="1"/>
</dbReference>
<feature type="coiled-coil region" evidence="1">
    <location>
        <begin position="155"/>
        <end position="182"/>
    </location>
</feature>
<reference evidence="3" key="1">
    <citation type="submission" date="2023-06" db="EMBL/GenBank/DDBJ databases">
        <title>Reference genome for the Northern bat (Eptesicus nilssonii), a most northern bat species.</title>
        <authorList>
            <person name="Laine V.N."/>
            <person name="Pulliainen A.T."/>
            <person name="Lilley T.M."/>
        </authorList>
    </citation>
    <scope>NUCLEOTIDE SEQUENCE</scope>
    <source>
        <strain evidence="3">BLF_Eptnil</strain>
        <tissue evidence="3">Kidney</tissue>
    </source>
</reference>
<keyword evidence="1" id="KW-0175">Coiled coil</keyword>
<evidence type="ECO:0000256" key="2">
    <source>
        <dbReference type="SAM" id="MobiDB-lite"/>
    </source>
</evidence>
<dbReference type="EMBL" id="JAULJE010000007">
    <property type="protein sequence ID" value="KAK1340873.1"/>
    <property type="molecule type" value="Genomic_DNA"/>
</dbReference>
<protein>
    <submittedName>
        <fullName evidence="3">Uncharacterized protein</fullName>
    </submittedName>
</protein>